<gene>
    <name evidence="3" type="ORF">HEB29_005832</name>
    <name evidence="2" type="ORF">Sfulv_61980</name>
</gene>
<organism evidence="2 4">
    <name type="scientific">Streptomyces fulvorobeus</name>
    <dbReference type="NCBI Taxonomy" id="284028"/>
    <lineage>
        <taxon>Bacteria</taxon>
        <taxon>Bacillati</taxon>
        <taxon>Actinomycetota</taxon>
        <taxon>Actinomycetes</taxon>
        <taxon>Kitasatosporales</taxon>
        <taxon>Streptomycetaceae</taxon>
        <taxon>Streptomyces</taxon>
    </lineage>
</organism>
<dbReference type="AlphaFoldDB" id="A0A7J0CGI4"/>
<dbReference type="EMBL" id="BLWC01000001">
    <property type="protein sequence ID" value="GFN01388.1"/>
    <property type="molecule type" value="Genomic_DNA"/>
</dbReference>
<reference evidence="2 4" key="1">
    <citation type="submission" date="2020-05" db="EMBL/GenBank/DDBJ databases">
        <title>Whole genome shotgun sequence of Streptomyces fulvorobeus NBRC 15897.</title>
        <authorList>
            <person name="Komaki H."/>
            <person name="Tamura T."/>
        </authorList>
    </citation>
    <scope>NUCLEOTIDE SEQUENCE [LARGE SCALE GENOMIC DNA]</scope>
    <source>
        <strain evidence="2 4">NBRC 15897</strain>
    </source>
</reference>
<evidence type="ECO:0000313" key="3">
    <source>
        <dbReference type="EMBL" id="NYE44821.1"/>
    </source>
</evidence>
<feature type="transmembrane region" description="Helical" evidence="1">
    <location>
        <begin position="12"/>
        <end position="29"/>
    </location>
</feature>
<dbReference type="Proteomes" id="UP000498980">
    <property type="component" value="Unassembled WGS sequence"/>
</dbReference>
<dbReference type="Pfam" id="PF14373">
    <property type="entry name" value="Imm_superinfect"/>
    <property type="match status" value="1"/>
</dbReference>
<keyword evidence="4" id="KW-1185">Reference proteome</keyword>
<comment type="caution">
    <text evidence="2">The sequence shown here is derived from an EMBL/GenBank/DDBJ whole genome shotgun (WGS) entry which is preliminary data.</text>
</comment>
<dbReference type="InterPro" id="IPR016410">
    <property type="entry name" value="Phage_imm"/>
</dbReference>
<reference evidence="3 5" key="2">
    <citation type="submission" date="2020-07" db="EMBL/GenBank/DDBJ databases">
        <title>Sequencing the genomes of 1000 actinobacteria strains.</title>
        <authorList>
            <person name="Klenk H.-P."/>
        </authorList>
    </citation>
    <scope>NUCLEOTIDE SEQUENCE [LARGE SCALE GENOMIC DNA]</scope>
    <source>
        <strain evidence="3 5">DSM 41455</strain>
    </source>
</reference>
<sequence length="81" mass="8894">MIGNLTPFELLIFVPVALLLLCVPAIVAYRRKVERLWLVVVVSLIGTTTGLLWFVALYMAMTMRTRTDDGTPLNASGPTTA</sequence>
<dbReference type="EMBL" id="JACCCF010000001">
    <property type="protein sequence ID" value="NYE44821.1"/>
    <property type="molecule type" value="Genomic_DNA"/>
</dbReference>
<evidence type="ECO:0000256" key="1">
    <source>
        <dbReference type="SAM" id="Phobius"/>
    </source>
</evidence>
<dbReference type="RefSeq" id="WP_173317434.1">
    <property type="nucleotide sequence ID" value="NZ_BAAAUE010000021.1"/>
</dbReference>
<name>A0A7J0CGI4_9ACTN</name>
<proteinExistence type="predicted"/>
<protein>
    <recommendedName>
        <fullName evidence="6">Superinfection immunity protein</fullName>
    </recommendedName>
</protein>
<dbReference type="Proteomes" id="UP000530403">
    <property type="component" value="Unassembled WGS sequence"/>
</dbReference>
<keyword evidence="1" id="KW-0812">Transmembrane</keyword>
<evidence type="ECO:0000313" key="5">
    <source>
        <dbReference type="Proteomes" id="UP000530403"/>
    </source>
</evidence>
<evidence type="ECO:0008006" key="6">
    <source>
        <dbReference type="Google" id="ProtNLM"/>
    </source>
</evidence>
<keyword evidence="1" id="KW-1133">Transmembrane helix</keyword>
<evidence type="ECO:0000313" key="2">
    <source>
        <dbReference type="EMBL" id="GFN01388.1"/>
    </source>
</evidence>
<evidence type="ECO:0000313" key="4">
    <source>
        <dbReference type="Proteomes" id="UP000498980"/>
    </source>
</evidence>
<keyword evidence="1" id="KW-0472">Membrane</keyword>
<feature type="transmembrane region" description="Helical" evidence="1">
    <location>
        <begin position="36"/>
        <end position="61"/>
    </location>
</feature>
<accession>A0A7J0CGI4</accession>